<dbReference type="Gene3D" id="3.30.460.10">
    <property type="entry name" value="Beta Polymerase, domain 2"/>
    <property type="match status" value="1"/>
</dbReference>
<evidence type="ECO:0000313" key="2">
    <source>
        <dbReference type="WBParaSite" id="PDA_v2.g15834.t1"/>
    </source>
</evidence>
<evidence type="ECO:0000313" key="1">
    <source>
        <dbReference type="Proteomes" id="UP000887578"/>
    </source>
</evidence>
<dbReference type="InterPro" id="IPR043519">
    <property type="entry name" value="NT_sf"/>
</dbReference>
<dbReference type="Proteomes" id="UP000887578">
    <property type="component" value="Unplaced"/>
</dbReference>
<accession>A0A914PCD7</accession>
<sequence>MNNQLRLFNEGARQALAAGESVQFFLLDLLHHVDEKLQQLPPPPGTELDPSLNLQPHNEHVQHRVTIYDYVQTNLSMTEARKQQIHGWITKFSDLCIVSNIEAEIFLHGSIFQGTAITGSDCDISLRFADSHHLEDVLHILQANKHSMNLQNWIGIVGKACPTIKCKTGSDISIDITDGRQRQQSLCTSYFIREILAKRPDAAIFIKIVKQFFMNAMFYGGAKQCLGGIAFSILILRGLQYIGVLPAFGRFDFGEFGNLNAMCEQYWQANEVQASTADDTKDETLYSRFILILEWIIQTRLSEAISLGPNDNFQNPGVAAVVIFAPPNDYTNVASLVTASNRDLWMLSGFKKLLAEWQADPMKMLQRIA</sequence>
<reference evidence="2" key="1">
    <citation type="submission" date="2022-11" db="UniProtKB">
        <authorList>
            <consortium name="WormBaseParasite"/>
        </authorList>
    </citation>
    <scope>IDENTIFICATION</scope>
</reference>
<dbReference type="WBParaSite" id="PDA_v2.g15834.t1">
    <property type="protein sequence ID" value="PDA_v2.g15834.t1"/>
    <property type="gene ID" value="PDA_v2.g15834"/>
</dbReference>
<name>A0A914PCD7_9BILA</name>
<protein>
    <submittedName>
        <fullName evidence="2">Polymerase nucleotidyl transferase domain-containing protein</fullName>
    </submittedName>
</protein>
<organism evidence="1 2">
    <name type="scientific">Panagrolaimus davidi</name>
    <dbReference type="NCBI Taxonomy" id="227884"/>
    <lineage>
        <taxon>Eukaryota</taxon>
        <taxon>Metazoa</taxon>
        <taxon>Ecdysozoa</taxon>
        <taxon>Nematoda</taxon>
        <taxon>Chromadorea</taxon>
        <taxon>Rhabditida</taxon>
        <taxon>Tylenchina</taxon>
        <taxon>Panagrolaimomorpha</taxon>
        <taxon>Panagrolaimoidea</taxon>
        <taxon>Panagrolaimidae</taxon>
        <taxon>Panagrolaimus</taxon>
    </lineage>
</organism>
<dbReference type="AlphaFoldDB" id="A0A914PCD7"/>
<dbReference type="SUPFAM" id="SSF81301">
    <property type="entry name" value="Nucleotidyltransferase"/>
    <property type="match status" value="1"/>
</dbReference>
<keyword evidence="1" id="KW-1185">Reference proteome</keyword>
<proteinExistence type="predicted"/>